<dbReference type="GO" id="GO:0000014">
    <property type="term" value="F:single-stranded DNA endodeoxyribonuclease activity"/>
    <property type="evidence" value="ECO:0007669"/>
    <property type="project" value="TreeGrafter"/>
</dbReference>
<dbReference type="GO" id="GO:0005634">
    <property type="term" value="C:nucleus"/>
    <property type="evidence" value="ECO:0007669"/>
    <property type="project" value="TreeGrafter"/>
</dbReference>
<evidence type="ECO:0000313" key="3">
    <source>
        <dbReference type="Proteomes" id="UP000835052"/>
    </source>
</evidence>
<dbReference type="GO" id="GO:0000729">
    <property type="term" value="P:DNA double-strand break processing"/>
    <property type="evidence" value="ECO:0007669"/>
    <property type="project" value="TreeGrafter"/>
</dbReference>
<dbReference type="GO" id="GO:0044774">
    <property type="term" value="P:mitotic DNA integrity checkpoint signaling"/>
    <property type="evidence" value="ECO:0007669"/>
    <property type="project" value="TreeGrafter"/>
</dbReference>
<dbReference type="GO" id="GO:0044547">
    <property type="term" value="F:DNA topoisomerase binding"/>
    <property type="evidence" value="ECO:0007669"/>
    <property type="project" value="TreeGrafter"/>
</dbReference>
<evidence type="ECO:0000313" key="2">
    <source>
        <dbReference type="EMBL" id="CAD6196668.1"/>
    </source>
</evidence>
<dbReference type="InterPro" id="IPR041426">
    <property type="entry name" value="Mos1_HTH"/>
</dbReference>
<feature type="domain" description="Mos1 transposase HTH" evidence="1">
    <location>
        <begin position="56"/>
        <end position="100"/>
    </location>
</feature>
<gene>
    <name evidence="2" type="ORF">CAUJ_LOCUS12581</name>
</gene>
<dbReference type="GO" id="GO:0003690">
    <property type="term" value="F:double-stranded DNA binding"/>
    <property type="evidence" value="ECO:0007669"/>
    <property type="project" value="TreeGrafter"/>
</dbReference>
<dbReference type="GO" id="GO:0031297">
    <property type="term" value="P:replication fork processing"/>
    <property type="evidence" value="ECO:0007669"/>
    <property type="project" value="TreeGrafter"/>
</dbReference>
<dbReference type="Proteomes" id="UP000835052">
    <property type="component" value="Unassembled WGS sequence"/>
</dbReference>
<dbReference type="GO" id="GO:0000793">
    <property type="term" value="C:condensed chromosome"/>
    <property type="evidence" value="ECO:0007669"/>
    <property type="project" value="TreeGrafter"/>
</dbReference>
<reference evidence="2" key="1">
    <citation type="submission" date="2020-10" db="EMBL/GenBank/DDBJ databases">
        <authorList>
            <person name="Kikuchi T."/>
        </authorList>
    </citation>
    <scope>NUCLEOTIDE SEQUENCE</scope>
    <source>
        <strain evidence="2">NKZ352</strain>
    </source>
</reference>
<dbReference type="Gene3D" id="3.30.420.10">
    <property type="entry name" value="Ribonuclease H-like superfamily/Ribonuclease H"/>
    <property type="match status" value="1"/>
</dbReference>
<name>A0A8S1HNZ4_9PELO</name>
<proteinExistence type="predicted"/>
<dbReference type="PANTHER" id="PTHR46060:SF2">
    <property type="entry name" value="HISTONE-LYSINE N-METHYLTRANSFERASE SETMAR"/>
    <property type="match status" value="1"/>
</dbReference>
<dbReference type="InterPro" id="IPR036397">
    <property type="entry name" value="RNaseH_sf"/>
</dbReference>
<protein>
    <recommendedName>
        <fullName evidence="1">Mos1 transposase HTH domain-containing protein</fullName>
    </recommendedName>
</protein>
<organism evidence="2 3">
    <name type="scientific">Caenorhabditis auriculariae</name>
    <dbReference type="NCBI Taxonomy" id="2777116"/>
    <lineage>
        <taxon>Eukaryota</taxon>
        <taxon>Metazoa</taxon>
        <taxon>Ecdysozoa</taxon>
        <taxon>Nematoda</taxon>
        <taxon>Chromadorea</taxon>
        <taxon>Rhabditida</taxon>
        <taxon>Rhabditina</taxon>
        <taxon>Rhabditomorpha</taxon>
        <taxon>Rhabditoidea</taxon>
        <taxon>Rhabditidae</taxon>
        <taxon>Peloderinae</taxon>
        <taxon>Caenorhabditis</taxon>
    </lineage>
</organism>
<dbReference type="GO" id="GO:0042800">
    <property type="term" value="F:histone H3K4 methyltransferase activity"/>
    <property type="evidence" value="ECO:0007669"/>
    <property type="project" value="TreeGrafter"/>
</dbReference>
<dbReference type="GO" id="GO:0015074">
    <property type="term" value="P:DNA integration"/>
    <property type="evidence" value="ECO:0007669"/>
    <property type="project" value="TreeGrafter"/>
</dbReference>
<keyword evidence="3" id="KW-1185">Reference proteome</keyword>
<dbReference type="PANTHER" id="PTHR46060">
    <property type="entry name" value="MARINER MOS1 TRANSPOSASE-LIKE PROTEIN"/>
    <property type="match status" value="1"/>
</dbReference>
<comment type="caution">
    <text evidence="2">The sequence shown here is derived from an EMBL/GenBank/DDBJ whole genome shotgun (WGS) entry which is preliminary data.</text>
</comment>
<dbReference type="GO" id="GO:0006303">
    <property type="term" value="P:double-strand break repair via nonhomologous end joining"/>
    <property type="evidence" value="ECO:0007669"/>
    <property type="project" value="TreeGrafter"/>
</dbReference>
<accession>A0A8S1HNZ4</accession>
<dbReference type="GO" id="GO:0003697">
    <property type="term" value="F:single-stranded DNA binding"/>
    <property type="evidence" value="ECO:0007669"/>
    <property type="project" value="TreeGrafter"/>
</dbReference>
<dbReference type="AlphaFoldDB" id="A0A8S1HNZ4"/>
<dbReference type="OrthoDB" id="5872915at2759"/>
<sequence length="210" mass="23823">MPSQPGAELEPKVEPSDPSELTHLEVDLLAVDLMKGMTTYRRPNSSTNTSQGPTCTFVYYEWLLGNDKGPAVAKICRSCKEDAVSQRTVRRWFNRFESGDTSLDDRELNGRPSMMTNSVTIDSTYSATGLLDPHRLTDKNKQSRIADLVTGDETWVLYDNVARHAVWIPREEEPPTTPKADLLPLKIMLYCWTVTIFIYTDQLEKLAHIK</sequence>
<dbReference type="GO" id="GO:0046975">
    <property type="term" value="F:histone H3K36 methyltransferase activity"/>
    <property type="evidence" value="ECO:0007669"/>
    <property type="project" value="TreeGrafter"/>
</dbReference>
<dbReference type="GO" id="GO:0035861">
    <property type="term" value="C:site of double-strand break"/>
    <property type="evidence" value="ECO:0007669"/>
    <property type="project" value="TreeGrafter"/>
</dbReference>
<dbReference type="EMBL" id="CAJGYM010000077">
    <property type="protein sequence ID" value="CAD6196668.1"/>
    <property type="molecule type" value="Genomic_DNA"/>
</dbReference>
<dbReference type="Gene3D" id="1.10.10.1450">
    <property type="match status" value="1"/>
</dbReference>
<dbReference type="Pfam" id="PF17906">
    <property type="entry name" value="HTH_48"/>
    <property type="match status" value="1"/>
</dbReference>
<evidence type="ECO:0000259" key="1">
    <source>
        <dbReference type="Pfam" id="PF17906"/>
    </source>
</evidence>
<dbReference type="InterPro" id="IPR052709">
    <property type="entry name" value="Transposase-MT_Hybrid"/>
</dbReference>